<evidence type="ECO:0000256" key="1">
    <source>
        <dbReference type="ARBA" id="ARBA00000085"/>
    </source>
</evidence>
<name>A0A853BX31_9ACTN</name>
<dbReference type="CDD" id="cd00082">
    <property type="entry name" value="HisKA"/>
    <property type="match status" value="1"/>
</dbReference>
<dbReference type="Gene3D" id="1.10.287.130">
    <property type="match status" value="1"/>
</dbReference>
<evidence type="ECO:0000256" key="9">
    <source>
        <dbReference type="ARBA" id="ARBA00023012"/>
    </source>
</evidence>
<dbReference type="EC" id="2.7.13.3" evidence="3"/>
<evidence type="ECO:0000256" key="8">
    <source>
        <dbReference type="ARBA" id="ARBA00022989"/>
    </source>
</evidence>
<reference evidence="15 16" key="1">
    <citation type="submission" date="2020-07" db="EMBL/GenBank/DDBJ databases">
        <title>Sequencing the genomes of 1000 actinobacteria strains.</title>
        <authorList>
            <person name="Klenk H.-P."/>
        </authorList>
    </citation>
    <scope>NUCLEOTIDE SEQUENCE [LARGE SCALE GENOMIC DNA]</scope>
    <source>
        <strain evidence="15 16">DSM 103833</strain>
    </source>
</reference>
<dbReference type="InterPro" id="IPR050428">
    <property type="entry name" value="TCS_sensor_his_kinase"/>
</dbReference>
<dbReference type="PROSITE" id="PS50109">
    <property type="entry name" value="HIS_KIN"/>
    <property type="match status" value="1"/>
</dbReference>
<dbReference type="CDD" id="cd00075">
    <property type="entry name" value="HATPase"/>
    <property type="match status" value="1"/>
</dbReference>
<sequence length="451" mass="47837">MAELRWSRASVRFRTTAGAVLIVAVVLVVGAIVLVALVRASLRDGLEAGAEQRVSSLADEIESGGLPDPPGRDDSDDADDEPEEVVWQVLAADGSVVRSSQPLARSLPSDGGEVSLPGGEHPYLVVTEDAEWGEEEYVVVAAVALEDVEESTAALLPPLLVGLPLVLLLVGGTTWLVAARALAPVERIRQEADQITGDRLDRRVPEPASRDEVHRLARTVNRMLGRLEESRDRQRQFVADASHELRSPLASIRQTAEVASAHPDALPPGELAEAVLEESDRMQRLIEQLLLLSRADEGAALRGRDDVDLDDLALTEGARVRRTGLAVDTSGVSAGRVRGDRLALGQVVRNLVDNAARHARTTVSLSVRTAPGGGADAVELVVEDDGPGIPAADRERVFERFVRLDEARARDAGGSGLGLAIVREIVAAHGGTVTVDDGALGGARLVVRLPA</sequence>
<evidence type="ECO:0000256" key="2">
    <source>
        <dbReference type="ARBA" id="ARBA00004236"/>
    </source>
</evidence>
<dbReference type="GO" id="GO:0005886">
    <property type="term" value="C:plasma membrane"/>
    <property type="evidence" value="ECO:0007669"/>
    <property type="project" value="UniProtKB-SubCell"/>
</dbReference>
<dbReference type="FunFam" id="1.10.287.130:FF:000001">
    <property type="entry name" value="Two-component sensor histidine kinase"/>
    <property type="match status" value="1"/>
</dbReference>
<dbReference type="Gene3D" id="6.10.340.10">
    <property type="match status" value="1"/>
</dbReference>
<evidence type="ECO:0000256" key="6">
    <source>
        <dbReference type="ARBA" id="ARBA00022692"/>
    </source>
</evidence>
<dbReference type="SUPFAM" id="SSF158472">
    <property type="entry name" value="HAMP domain-like"/>
    <property type="match status" value="1"/>
</dbReference>
<keyword evidence="10 12" id="KW-0472">Membrane</keyword>
<dbReference type="PANTHER" id="PTHR45436:SF5">
    <property type="entry name" value="SENSOR HISTIDINE KINASE TRCS"/>
    <property type="match status" value="1"/>
</dbReference>
<dbReference type="PROSITE" id="PS50885">
    <property type="entry name" value="HAMP"/>
    <property type="match status" value="1"/>
</dbReference>
<dbReference type="SUPFAM" id="SSF55874">
    <property type="entry name" value="ATPase domain of HSP90 chaperone/DNA topoisomerase II/histidine kinase"/>
    <property type="match status" value="1"/>
</dbReference>
<dbReference type="InterPro" id="IPR036097">
    <property type="entry name" value="HisK_dim/P_sf"/>
</dbReference>
<dbReference type="SUPFAM" id="SSF47384">
    <property type="entry name" value="Homodimeric domain of signal transducing histidine kinase"/>
    <property type="match status" value="1"/>
</dbReference>
<evidence type="ECO:0000313" key="16">
    <source>
        <dbReference type="Proteomes" id="UP000530424"/>
    </source>
</evidence>
<dbReference type="SMART" id="SM00388">
    <property type="entry name" value="HisKA"/>
    <property type="match status" value="1"/>
</dbReference>
<dbReference type="Pfam" id="PF00672">
    <property type="entry name" value="HAMP"/>
    <property type="match status" value="1"/>
</dbReference>
<dbReference type="InterPro" id="IPR004358">
    <property type="entry name" value="Sig_transdc_His_kin-like_C"/>
</dbReference>
<protein>
    <recommendedName>
        <fullName evidence="3">histidine kinase</fullName>
        <ecNumber evidence="3">2.7.13.3</ecNumber>
    </recommendedName>
</protein>
<dbReference type="SMART" id="SM00387">
    <property type="entry name" value="HATPase_c"/>
    <property type="match status" value="1"/>
</dbReference>
<dbReference type="Pfam" id="PF00512">
    <property type="entry name" value="HisKA"/>
    <property type="match status" value="1"/>
</dbReference>
<dbReference type="CDD" id="cd06225">
    <property type="entry name" value="HAMP"/>
    <property type="match status" value="1"/>
</dbReference>
<dbReference type="AlphaFoldDB" id="A0A853BX31"/>
<dbReference type="InterPro" id="IPR003594">
    <property type="entry name" value="HATPase_dom"/>
</dbReference>
<evidence type="ECO:0000256" key="11">
    <source>
        <dbReference type="SAM" id="MobiDB-lite"/>
    </source>
</evidence>
<dbReference type="Proteomes" id="UP000530424">
    <property type="component" value="Unassembled WGS sequence"/>
</dbReference>
<dbReference type="Pfam" id="PF02518">
    <property type="entry name" value="HATPase_c"/>
    <property type="match status" value="1"/>
</dbReference>
<evidence type="ECO:0000259" key="14">
    <source>
        <dbReference type="PROSITE" id="PS50885"/>
    </source>
</evidence>
<comment type="catalytic activity">
    <reaction evidence="1">
        <text>ATP + protein L-histidine = ADP + protein N-phospho-L-histidine.</text>
        <dbReference type="EC" id="2.7.13.3"/>
    </reaction>
</comment>
<keyword evidence="7 15" id="KW-0418">Kinase</keyword>
<feature type="domain" description="Histidine kinase" evidence="13">
    <location>
        <begin position="240"/>
        <end position="451"/>
    </location>
</feature>
<evidence type="ECO:0000256" key="7">
    <source>
        <dbReference type="ARBA" id="ARBA00022777"/>
    </source>
</evidence>
<dbReference type="InterPro" id="IPR003660">
    <property type="entry name" value="HAMP_dom"/>
</dbReference>
<dbReference type="RefSeq" id="WP_218910096.1">
    <property type="nucleotide sequence ID" value="NZ_JACCFP010000001.1"/>
</dbReference>
<feature type="domain" description="HAMP" evidence="14">
    <location>
        <begin position="179"/>
        <end position="232"/>
    </location>
</feature>
<keyword evidence="5" id="KW-0808">Transferase</keyword>
<keyword evidence="4" id="KW-0597">Phosphoprotein</keyword>
<dbReference type="GO" id="GO:0000155">
    <property type="term" value="F:phosphorelay sensor kinase activity"/>
    <property type="evidence" value="ECO:0007669"/>
    <property type="project" value="InterPro"/>
</dbReference>
<dbReference type="SMART" id="SM00304">
    <property type="entry name" value="HAMP"/>
    <property type="match status" value="1"/>
</dbReference>
<keyword evidence="16" id="KW-1185">Reference proteome</keyword>
<comment type="subcellular location">
    <subcellularLocation>
        <location evidence="2">Cell membrane</location>
    </subcellularLocation>
</comment>
<proteinExistence type="predicted"/>
<accession>A0A853BX31</accession>
<dbReference type="PANTHER" id="PTHR45436">
    <property type="entry name" value="SENSOR HISTIDINE KINASE YKOH"/>
    <property type="match status" value="1"/>
</dbReference>
<dbReference type="EMBL" id="JACCFP010000001">
    <property type="protein sequence ID" value="NYI99315.1"/>
    <property type="molecule type" value="Genomic_DNA"/>
</dbReference>
<evidence type="ECO:0000256" key="10">
    <source>
        <dbReference type="ARBA" id="ARBA00023136"/>
    </source>
</evidence>
<evidence type="ECO:0000259" key="13">
    <source>
        <dbReference type="PROSITE" id="PS50109"/>
    </source>
</evidence>
<dbReference type="InterPro" id="IPR005467">
    <property type="entry name" value="His_kinase_dom"/>
</dbReference>
<evidence type="ECO:0000256" key="5">
    <source>
        <dbReference type="ARBA" id="ARBA00022679"/>
    </source>
</evidence>
<evidence type="ECO:0000313" key="15">
    <source>
        <dbReference type="EMBL" id="NYI99315.1"/>
    </source>
</evidence>
<gene>
    <name evidence="15" type="ORF">HNR19_000014</name>
</gene>
<evidence type="ECO:0000256" key="12">
    <source>
        <dbReference type="SAM" id="Phobius"/>
    </source>
</evidence>
<keyword evidence="6 12" id="KW-0812">Transmembrane</keyword>
<dbReference type="Gene3D" id="3.30.565.10">
    <property type="entry name" value="Histidine kinase-like ATPase, C-terminal domain"/>
    <property type="match status" value="1"/>
</dbReference>
<dbReference type="PRINTS" id="PR00344">
    <property type="entry name" value="BCTRLSENSOR"/>
</dbReference>
<feature type="region of interest" description="Disordered" evidence="11">
    <location>
        <begin position="57"/>
        <end position="82"/>
    </location>
</feature>
<evidence type="ECO:0000256" key="4">
    <source>
        <dbReference type="ARBA" id="ARBA00022553"/>
    </source>
</evidence>
<keyword evidence="8 12" id="KW-1133">Transmembrane helix</keyword>
<dbReference type="InterPro" id="IPR036890">
    <property type="entry name" value="HATPase_C_sf"/>
</dbReference>
<organism evidence="15 16">
    <name type="scientific">Nocardioides thalensis</name>
    <dbReference type="NCBI Taxonomy" id="1914755"/>
    <lineage>
        <taxon>Bacteria</taxon>
        <taxon>Bacillati</taxon>
        <taxon>Actinomycetota</taxon>
        <taxon>Actinomycetes</taxon>
        <taxon>Propionibacteriales</taxon>
        <taxon>Nocardioidaceae</taxon>
        <taxon>Nocardioides</taxon>
    </lineage>
</organism>
<evidence type="ECO:0000256" key="3">
    <source>
        <dbReference type="ARBA" id="ARBA00012438"/>
    </source>
</evidence>
<comment type="caution">
    <text evidence="15">The sequence shown here is derived from an EMBL/GenBank/DDBJ whole genome shotgun (WGS) entry which is preliminary data.</text>
</comment>
<keyword evidence="9" id="KW-0902">Two-component regulatory system</keyword>
<dbReference type="InterPro" id="IPR003661">
    <property type="entry name" value="HisK_dim/P_dom"/>
</dbReference>
<feature type="transmembrane region" description="Helical" evidence="12">
    <location>
        <begin position="20"/>
        <end position="38"/>
    </location>
</feature>